<dbReference type="InterPro" id="IPR021521">
    <property type="entry name" value="DUF3185"/>
</dbReference>
<evidence type="ECO:0000313" key="2">
    <source>
        <dbReference type="EMBL" id="MEA1081084.1"/>
    </source>
</evidence>
<reference evidence="2 3" key="1">
    <citation type="submission" date="2023-12" db="EMBL/GenBank/DDBJ databases">
        <title>Marinobacter qingdaonensis sp. nov., isolated from the intertidal sediment of Qingdao, PR China.</title>
        <authorList>
            <person name="Li Y."/>
        </authorList>
    </citation>
    <scope>NUCLEOTIDE SEQUENCE [LARGE SCALE GENOMIC DNA]</scope>
    <source>
        <strain evidence="2 3">ASW11-75</strain>
    </source>
</reference>
<feature type="transmembrane region" description="Helical" evidence="1">
    <location>
        <begin position="65"/>
        <end position="85"/>
    </location>
</feature>
<keyword evidence="1" id="KW-0472">Membrane</keyword>
<dbReference type="Proteomes" id="UP001305746">
    <property type="component" value="Unassembled WGS sequence"/>
</dbReference>
<evidence type="ECO:0000313" key="3">
    <source>
        <dbReference type="Proteomes" id="UP001305746"/>
    </source>
</evidence>
<protein>
    <submittedName>
        <fullName evidence="2">DUF3185 family protein</fullName>
    </submittedName>
</protein>
<accession>A0ABU5NZ51</accession>
<keyword evidence="1" id="KW-0812">Transmembrane</keyword>
<comment type="caution">
    <text evidence="2">The sequence shown here is derived from an EMBL/GenBank/DDBJ whole genome shotgun (WGS) entry which is preliminary data.</text>
</comment>
<dbReference type="EMBL" id="JAYDCJ010000003">
    <property type="protein sequence ID" value="MEA1081084.1"/>
    <property type="molecule type" value="Genomic_DNA"/>
</dbReference>
<dbReference type="Pfam" id="PF11381">
    <property type="entry name" value="DUF3185"/>
    <property type="match status" value="1"/>
</dbReference>
<name>A0ABU5NZ51_9GAMM</name>
<sequence>MSSFPGFPENTLTYAEKEKQMGSSKLVGVVLLVVGIALLYFGYQSTQSVGGEISETLTGQYDDETMVFLIGGAAAAAAGAFLTFFKK</sequence>
<keyword evidence="1" id="KW-1133">Transmembrane helix</keyword>
<evidence type="ECO:0000256" key="1">
    <source>
        <dbReference type="SAM" id="Phobius"/>
    </source>
</evidence>
<gene>
    <name evidence="2" type="ORF">U5822_10410</name>
</gene>
<feature type="transmembrane region" description="Helical" evidence="1">
    <location>
        <begin position="26"/>
        <end position="45"/>
    </location>
</feature>
<proteinExistence type="predicted"/>
<dbReference type="RefSeq" id="WP_322855560.1">
    <property type="nucleotide sequence ID" value="NZ_JAYDCJ010000003.1"/>
</dbReference>
<organism evidence="2 3">
    <name type="scientific">Marinobacter qingdaonensis</name>
    <dbReference type="NCBI Taxonomy" id="3108486"/>
    <lineage>
        <taxon>Bacteria</taxon>
        <taxon>Pseudomonadati</taxon>
        <taxon>Pseudomonadota</taxon>
        <taxon>Gammaproteobacteria</taxon>
        <taxon>Pseudomonadales</taxon>
        <taxon>Marinobacteraceae</taxon>
        <taxon>Marinobacter</taxon>
    </lineage>
</organism>
<keyword evidence="3" id="KW-1185">Reference proteome</keyword>